<evidence type="ECO:0008006" key="3">
    <source>
        <dbReference type="Google" id="ProtNLM"/>
    </source>
</evidence>
<dbReference type="PANTHER" id="PTHR23227:SF84">
    <property type="entry name" value="ENDONUCLEASE_EXONUCLEASE_PHOSPHATASE DOMAIN-CONTAINING PROTEIN"/>
    <property type="match status" value="1"/>
</dbReference>
<keyword evidence="2" id="KW-1185">Reference proteome</keyword>
<reference evidence="2" key="1">
    <citation type="submission" date="2020-01" db="EMBL/GenBank/DDBJ databases">
        <title>Draft genome sequence of the Termite Coptotermes fromosanus.</title>
        <authorList>
            <person name="Itakura S."/>
            <person name="Yosikawa Y."/>
            <person name="Umezawa K."/>
        </authorList>
    </citation>
    <scope>NUCLEOTIDE SEQUENCE [LARGE SCALE GENOMIC DNA]</scope>
</reference>
<protein>
    <recommendedName>
        <fullName evidence="3">Endonuclease/exonuclease/phosphatase domain-containing protein</fullName>
    </recommendedName>
</protein>
<dbReference type="Proteomes" id="UP000502823">
    <property type="component" value="Unassembled WGS sequence"/>
</dbReference>
<evidence type="ECO:0000313" key="1">
    <source>
        <dbReference type="EMBL" id="GFG30853.1"/>
    </source>
</evidence>
<dbReference type="AlphaFoldDB" id="A0A6L2PE68"/>
<dbReference type="InterPro" id="IPR036691">
    <property type="entry name" value="Endo/exonu/phosph_ase_sf"/>
</dbReference>
<dbReference type="InParanoid" id="A0A6L2PE68"/>
<evidence type="ECO:0000313" key="2">
    <source>
        <dbReference type="Proteomes" id="UP000502823"/>
    </source>
</evidence>
<dbReference type="SUPFAM" id="SSF56219">
    <property type="entry name" value="DNase I-like"/>
    <property type="match status" value="1"/>
</dbReference>
<proteinExistence type="predicted"/>
<gene>
    <name evidence="1" type="ORF">Cfor_10268</name>
</gene>
<comment type="caution">
    <text evidence="1">The sequence shown here is derived from an EMBL/GenBank/DDBJ whole genome shotgun (WGS) entry which is preliminary data.</text>
</comment>
<dbReference type="PANTHER" id="PTHR23227">
    <property type="entry name" value="BUCENTAUR RELATED"/>
    <property type="match status" value="1"/>
</dbReference>
<organism evidence="1 2">
    <name type="scientific">Coptotermes formosanus</name>
    <name type="common">Formosan subterranean termite</name>
    <dbReference type="NCBI Taxonomy" id="36987"/>
    <lineage>
        <taxon>Eukaryota</taxon>
        <taxon>Metazoa</taxon>
        <taxon>Ecdysozoa</taxon>
        <taxon>Arthropoda</taxon>
        <taxon>Hexapoda</taxon>
        <taxon>Insecta</taxon>
        <taxon>Pterygota</taxon>
        <taxon>Neoptera</taxon>
        <taxon>Polyneoptera</taxon>
        <taxon>Dictyoptera</taxon>
        <taxon>Blattodea</taxon>
        <taxon>Blattoidea</taxon>
        <taxon>Termitoidae</taxon>
        <taxon>Rhinotermitidae</taxon>
        <taxon>Coptotermes</taxon>
    </lineage>
</organism>
<dbReference type="EMBL" id="BLKM01000258">
    <property type="protein sequence ID" value="GFG30853.1"/>
    <property type="molecule type" value="Genomic_DNA"/>
</dbReference>
<dbReference type="InterPro" id="IPR027124">
    <property type="entry name" value="Swc5/CFDP1/2"/>
</dbReference>
<accession>A0A6L2PE68</accession>
<sequence>MRRNVKECEDQILRTIIHRAVSFQIGGRKLLTLDQGTKITMSSLLPEDRKALFRLFYVSLINAYAHTEDKDSEHKEKFYQILEKLNHHMPSNDIKIIIGDLNAQTGQEEVFLEIIGKHSMHKEINDNGIRLIEFVISIGMVISSTTFPHEDIHKQMCTSPYRVTKNSN</sequence>
<name>A0A6L2PE68_COPFO</name>
<dbReference type="Gene3D" id="3.60.10.10">
    <property type="entry name" value="Endonuclease/exonuclease/phosphatase"/>
    <property type="match status" value="1"/>
</dbReference>
<dbReference type="OrthoDB" id="6626180at2759"/>